<keyword evidence="4" id="KW-1185">Reference proteome</keyword>
<dbReference type="SUPFAM" id="SSF51126">
    <property type="entry name" value="Pectin lyase-like"/>
    <property type="match status" value="1"/>
</dbReference>
<organism evidence="3 4">
    <name type="scientific">Megasphaera hexanoica</name>
    <dbReference type="NCBI Taxonomy" id="1675036"/>
    <lineage>
        <taxon>Bacteria</taxon>
        <taxon>Bacillati</taxon>
        <taxon>Bacillota</taxon>
        <taxon>Negativicutes</taxon>
        <taxon>Veillonellales</taxon>
        <taxon>Veillonellaceae</taxon>
        <taxon>Megasphaera</taxon>
    </lineage>
</organism>
<dbReference type="Gene3D" id="2.160.20.10">
    <property type="entry name" value="Single-stranded right-handed beta-helix, Pectin lyase-like"/>
    <property type="match status" value="1"/>
</dbReference>
<sequence>MRYRNRNQWKHRLTGMVLLAMALGGSVQAMPSGGTIRSGNGSIVEQGQTMTVQQNSNRMAIDWTQFDIAKNETVRYAQPDKNAVSLNRVTGGQQSLIEGNLNANGHVFLVNPNGVVFGKNASVDVGGLVASTARLADDTMNRFGSSQDSLNLAVDNENNAAVINEGIIKAQGGLVALHASNVENSGTIVSDGGMVALTAAKNLNLSSDADGKLNFTVDGTLARAQSLNSGTLKADGGYVVMTAKSAGDVLSTVVNNSGTIEAKTLRKNEKGQIILDGGDHGQVDVSGTLDASGTEKGQDAGNIKVIGEKTIVHDGTNLLARGDVDGGKIETSGDVLNLGDNLTIDAKGVSGKAGEWLLDPLDVIIADSDPTTTSNYDNAEKKTAADSDFTKGSASIGYNDPDATTANASSVNSAVTWISTDMVEKMLNAGTNVTIQAAATNGSANIIVKNDIDKTAGDDATFTLDAMRNITVNGNITSTAGKLNVVLNADSDGDQIGAVIINANINTNGGNFTSASGGTVTYTSDKANTKGYGKGTLSGKADPAGHTVGTYFGHVDSSGTADGAKDDRMIKTSGGKITLNGEIAIGLNGGTLTLDSGGGDVTATGIINSGNSYGAYVYGTDTWNILVEQTVEKYLEKGTVPAYHYQGVNYVKDTSGNYVKNADGTYQYTTDAQSFSNGQPHYTFSEANTQNVRWLGDGSSTSVSTSAGTGYASVVITKGEMTLEQWLNYQLTYNAANFANRYISQSSGVKVVTATSGGKTTTSVQNSAGKTMTTADLKTYLTAAVESFTNGTASTDTTLNGQTLYANIKDDISHLLATNWFASKELAQGNTKGGSAAGDSYLATITTILENSLTTPNGQQILWAGGRGSGVLNKKGSNSSTNDKLYPYSFYGMPDDPTYQDGMYWVTGPEGEANNGKGTQFYSNAGSNWQSGNYGKAVYGYVNWDTYKDGNKIRSQPDNSAPFLTVGYGTTGKWDDAAMGGDTTVGFIKETNLANSSLNIKAGSGAVSLEGDIGKGKALDTVNIESTGAVTIWNENNKATNYKYGTVYADHGVYISGGTVSVGGEIHSGTTDTTASASDITTRSDGYQNTAFQLDSVTIKSAGDLTVHGVESDGYTGSDSTLNGGKISLTSTGKTGKITLGAGVDYNGNATEGTLAAASTAKGAVVVDSQGSQGSLVNSTTGTSAITTGTGGTWQVYVNSPSDYGTSLGSNLNSSTNAQWTAKSGSDTTVNTNSSGNKLTDYTDTSSNKFIFQVTPVITISGGYASKTYGDTLSEEMMTDTLTSKATYKDSSGNDIDVTSFKNFDESSYLTYVTSSDGTKTGLATVSASSDGAVQTATRTSGNEMVTDADGNKTYKTASDGNKAFYVMDVAYQDGVKTLNGYDKAANDGEVEITRKTLTINTDGTQTYGNSTVKSGTPSYDKTQLVNGDTLTDSDIKYTISTDGTYADSKGGNTTAHAGTYENQYLTSDAAVKASDGSDASANYAVTGSGTITVNPADLYLTVGDVSTTYGTAFDMDKYTYTIDTAKGGLVNGDTQASVLGDSFLNYTNTGAKTDASNDKVKTQNAGTYELQGAASKELSDYTVHITNGKSTVEKAKLTLTVGNTETTYGTAFDSNTYSYTLFGNTNGDTAEDVEHNKISVTYTNGGEKSDAANDKVKTQNVGSYDLTGTFTLSGDTAQNYEIGTVNAGKAEVTQAEIHLKLNDVSTTYGTAFDTSKYGYDASELAMANGDSTDVVTKAIGNGDITYTNTGDATDPDNENVKTQNAGTGYKLTGTTEKTLQNYKVVIDGASSTVDKADLTLTLKDVSTTYGTPFESSIYGYKKDAADLQGLTNGDAATVITDVLQDSDFTYVNGGVKSDPNNENVKTQNAGSYQITGSTSKPLDNYNIKVVNPGTSKVEKAKLTLKVGDTSTTYGSSDWTPYAYTLSGNANGDSEEDVRNNQIEVSYSNGGEKSDPNNSAVKTQNVGDYGLTGTFTLKGDTAKNYEIDEVNSDLTGKATVKKATVKVKLNDVSTTYGTAFDTSKYGYDTSSIEGLTNGDGSGVVTSALDGTYGTGNITYTNTGDASAEEKQAGKVTKTVNGGPYYLEGSTNQTLDNYNIEIENGNATINKATLHLFTGDYTEAYGDAGAVQKDLDSATTVKGEKNGDSLVELTSKIGITNTSGALVSKDRTNDVKYKTDGSLDSYGIATDFNKSLDNYEVVLDKAGTVTLTPVAIKVTNNMIQTYGSDKTTFTESSNPNLVNGDTISTVGLTMTPKAGGAYETNRAGRTTADAGTYYNDMESDGGGIVHENGSDARKNYIVTIEGDIIVNKAPLRIDTDDVFTQYGVVRTTRSRVTGLTNGDQPGGLSYDYGDYGHGYLNGNTRTNWPGTYSFGTFLSGPDFLKNYLVSGGDATLQIVQTKPDITNQDVWNREGGRPQHKIEISMPIFRVQDNTVKQYGTYGVSQAGETTKLSPTGMRLTEPVQPQLHSRSIKTNIQTEDGSGMFRLDYDGVTLRIYPLDDGAQYVVKAGDAKKNVSLSEKAIHAAFTEMGLDLVRLKGVYVYFADPVV</sequence>
<dbReference type="Proteomes" id="UP001605989">
    <property type="component" value="Unassembled WGS sequence"/>
</dbReference>
<proteinExistence type="predicted"/>
<reference evidence="3 4" key="1">
    <citation type="submission" date="2024-10" db="EMBL/GenBank/DDBJ databases">
        <authorList>
            <person name="Sang B.-I."/>
            <person name="Prabhaharan D."/>
        </authorList>
    </citation>
    <scope>NUCLEOTIDE SEQUENCE [LARGE SCALE GENOMIC DNA]</scope>
    <source>
        <strain evidence="3 4">MH</strain>
    </source>
</reference>
<feature type="signal peptide" evidence="1">
    <location>
        <begin position="1"/>
        <end position="29"/>
    </location>
</feature>
<evidence type="ECO:0000313" key="3">
    <source>
        <dbReference type="EMBL" id="MFG6273990.1"/>
    </source>
</evidence>
<evidence type="ECO:0000259" key="2">
    <source>
        <dbReference type="SMART" id="SM00912"/>
    </source>
</evidence>
<comment type="caution">
    <text evidence="3">The sequence shown here is derived from an EMBL/GenBank/DDBJ whole genome shotgun (WGS) entry which is preliminary data.</text>
</comment>
<keyword evidence="1" id="KW-0732">Signal</keyword>
<dbReference type="RefSeq" id="WP_162816226.1">
    <property type="nucleotide sequence ID" value="NZ_CP011940.1"/>
</dbReference>
<accession>A0ABW7DSA3</accession>
<name>A0ABW7DSA3_9FIRM</name>
<feature type="domain" description="Filamentous haemagglutinin FhaB/tRNA nuclease CdiA-like TPS" evidence="2">
    <location>
        <begin position="27"/>
        <end position="139"/>
    </location>
</feature>
<evidence type="ECO:0000256" key="1">
    <source>
        <dbReference type="SAM" id="SignalP"/>
    </source>
</evidence>
<dbReference type="InterPro" id="IPR012334">
    <property type="entry name" value="Pectin_lyas_fold"/>
</dbReference>
<dbReference type="InterPro" id="IPR008638">
    <property type="entry name" value="FhaB/CdiA-like_TPS"/>
</dbReference>
<dbReference type="NCBIfam" id="TIGR01901">
    <property type="entry name" value="adhes_NPXG"/>
    <property type="match status" value="1"/>
</dbReference>
<dbReference type="InterPro" id="IPR011050">
    <property type="entry name" value="Pectin_lyase_fold/virulence"/>
</dbReference>
<evidence type="ECO:0000313" key="4">
    <source>
        <dbReference type="Proteomes" id="UP001605989"/>
    </source>
</evidence>
<protein>
    <submittedName>
        <fullName evidence="3">Filamentous hemagglutinin N-terminal domain-containing protein</fullName>
    </submittedName>
</protein>
<dbReference type="EMBL" id="JBIEKR010000012">
    <property type="protein sequence ID" value="MFG6273990.1"/>
    <property type="molecule type" value="Genomic_DNA"/>
</dbReference>
<feature type="chain" id="PRO_5045183870" evidence="1">
    <location>
        <begin position="30"/>
        <end position="2549"/>
    </location>
</feature>
<gene>
    <name evidence="3" type="ORF">ACGTZG_12425</name>
</gene>
<dbReference type="Pfam" id="PF05860">
    <property type="entry name" value="TPS"/>
    <property type="match status" value="1"/>
</dbReference>
<dbReference type="SMART" id="SM00912">
    <property type="entry name" value="Haemagg_act"/>
    <property type="match status" value="1"/>
</dbReference>